<evidence type="ECO:0000256" key="1">
    <source>
        <dbReference type="ARBA" id="ARBA00007261"/>
    </source>
</evidence>
<dbReference type="InterPro" id="IPR011765">
    <property type="entry name" value="Pept_M16_N"/>
</dbReference>
<proteinExistence type="inferred from homology"/>
<dbReference type="PANTHER" id="PTHR11851">
    <property type="entry name" value="METALLOPROTEASE"/>
    <property type="match status" value="1"/>
</dbReference>
<feature type="domain" description="Peptidase M16 N-terminal" evidence="3">
    <location>
        <begin position="21"/>
        <end position="165"/>
    </location>
</feature>
<accession>A0A928VLU1</accession>
<dbReference type="GO" id="GO:0046872">
    <property type="term" value="F:metal ion binding"/>
    <property type="evidence" value="ECO:0007669"/>
    <property type="project" value="InterPro"/>
</dbReference>
<dbReference type="PANTHER" id="PTHR11851:SF49">
    <property type="entry name" value="MITOCHONDRIAL-PROCESSING PEPTIDASE SUBUNIT ALPHA"/>
    <property type="match status" value="1"/>
</dbReference>
<evidence type="ECO:0000313" key="6">
    <source>
        <dbReference type="Proteomes" id="UP000625316"/>
    </source>
</evidence>
<dbReference type="GO" id="GO:0006508">
    <property type="term" value="P:proteolysis"/>
    <property type="evidence" value="ECO:0007669"/>
    <property type="project" value="InterPro"/>
</dbReference>
<comment type="similarity">
    <text evidence="1 2">Belongs to the peptidase M16 family.</text>
</comment>
<dbReference type="GO" id="GO:0004222">
    <property type="term" value="F:metalloendopeptidase activity"/>
    <property type="evidence" value="ECO:0007669"/>
    <property type="project" value="InterPro"/>
</dbReference>
<protein>
    <submittedName>
        <fullName evidence="5">Insulinase family protein</fullName>
    </submittedName>
</protein>
<dbReference type="SUPFAM" id="SSF63411">
    <property type="entry name" value="LuxS/MPP-like metallohydrolase"/>
    <property type="match status" value="2"/>
</dbReference>
<evidence type="ECO:0000259" key="3">
    <source>
        <dbReference type="Pfam" id="PF00675"/>
    </source>
</evidence>
<reference evidence="5" key="1">
    <citation type="submission" date="2020-10" db="EMBL/GenBank/DDBJ databases">
        <authorList>
            <person name="Castelo-Branco R."/>
            <person name="Eusebio N."/>
            <person name="Adriana R."/>
            <person name="Vieira A."/>
            <person name="Brugerolle De Fraissinette N."/>
            <person name="Rezende De Castro R."/>
            <person name="Schneider M.P."/>
            <person name="Vasconcelos V."/>
            <person name="Leao P.N."/>
        </authorList>
    </citation>
    <scope>NUCLEOTIDE SEQUENCE</scope>
    <source>
        <strain evidence="5">LEGE 11480</strain>
    </source>
</reference>
<feature type="domain" description="Peptidase M16 C-terminal" evidence="4">
    <location>
        <begin position="172"/>
        <end position="354"/>
    </location>
</feature>
<evidence type="ECO:0000313" key="5">
    <source>
        <dbReference type="EMBL" id="MBE9030921.1"/>
    </source>
</evidence>
<comment type="caution">
    <text evidence="5">The sequence shown here is derived from an EMBL/GenBank/DDBJ whole genome shotgun (WGS) entry which is preliminary data.</text>
</comment>
<dbReference type="Pfam" id="PF00675">
    <property type="entry name" value="Peptidase_M16"/>
    <property type="match status" value="1"/>
</dbReference>
<dbReference type="PROSITE" id="PS00143">
    <property type="entry name" value="INSULINASE"/>
    <property type="match status" value="1"/>
</dbReference>
<dbReference type="RefSeq" id="WP_264325748.1">
    <property type="nucleotide sequence ID" value="NZ_JADEXQ010000047.1"/>
</dbReference>
<organism evidence="5 6">
    <name type="scientific">Romeriopsis navalis LEGE 11480</name>
    <dbReference type="NCBI Taxonomy" id="2777977"/>
    <lineage>
        <taxon>Bacteria</taxon>
        <taxon>Bacillati</taxon>
        <taxon>Cyanobacteriota</taxon>
        <taxon>Cyanophyceae</taxon>
        <taxon>Leptolyngbyales</taxon>
        <taxon>Leptolyngbyaceae</taxon>
        <taxon>Romeriopsis</taxon>
        <taxon>Romeriopsis navalis</taxon>
    </lineage>
</organism>
<dbReference type="AlphaFoldDB" id="A0A928VLU1"/>
<dbReference type="InterPro" id="IPR007863">
    <property type="entry name" value="Peptidase_M16_C"/>
</dbReference>
<name>A0A928VLU1_9CYAN</name>
<sequence length="423" mass="47237">MSFNAHRPARITLDNGLTLIHQHRPHTGVVAIDVWVKAGAIYESDAWCGMAHFLEHMIFKGSERVQPGMFDQAVESHGGAANAGTGYDYAHYHMVMAQQHFADTLPYLADILVHATIPESSFESERQVVFEELRQCWDNPDYVAFQQLGEQLYPTHGYQRPILGTPETLAALSPETMRQFHRAFYQPDNMTIVVVGDLDQATTVDLIHQHFSDFAAPTAVITPPPQTAQAIVKHQHQDIHLSQIEESRLILSWLMPGWRTEVTQALHQGYCCDMLSVILASGRSSRLIQELLETQGLVYDLDANFSLQRDAGLFSITAWLPETKLATVESILHDHLGTIAETPVSEVELARAQRFLSNEAAFSTELPEPMAGIYGYYDMVGDLSAAWKYPDRINAISAAAIQQVAQTYLGFDQSLTTMVHTSD</sequence>
<dbReference type="InterPro" id="IPR011249">
    <property type="entry name" value="Metalloenz_LuxS/M16"/>
</dbReference>
<evidence type="ECO:0000256" key="2">
    <source>
        <dbReference type="RuleBase" id="RU004447"/>
    </source>
</evidence>
<dbReference type="Proteomes" id="UP000625316">
    <property type="component" value="Unassembled WGS sequence"/>
</dbReference>
<dbReference type="InterPro" id="IPR050361">
    <property type="entry name" value="MPP/UQCRC_Complex"/>
</dbReference>
<evidence type="ECO:0000259" key="4">
    <source>
        <dbReference type="Pfam" id="PF05193"/>
    </source>
</evidence>
<dbReference type="EMBL" id="JADEXQ010000047">
    <property type="protein sequence ID" value="MBE9030921.1"/>
    <property type="molecule type" value="Genomic_DNA"/>
</dbReference>
<dbReference type="Pfam" id="PF05193">
    <property type="entry name" value="Peptidase_M16_C"/>
    <property type="match status" value="1"/>
</dbReference>
<gene>
    <name evidence="5" type="ORF">IQ266_14385</name>
</gene>
<keyword evidence="6" id="KW-1185">Reference proteome</keyword>
<dbReference type="InterPro" id="IPR001431">
    <property type="entry name" value="Pept_M16_Zn_BS"/>
</dbReference>
<dbReference type="Gene3D" id="3.30.830.10">
    <property type="entry name" value="Metalloenzyme, LuxS/M16 peptidase-like"/>
    <property type="match status" value="2"/>
</dbReference>